<keyword evidence="7" id="KW-1185">Reference proteome</keyword>
<evidence type="ECO:0000256" key="2">
    <source>
        <dbReference type="ARBA" id="ARBA00022679"/>
    </source>
</evidence>
<dbReference type="InterPro" id="IPR018485">
    <property type="entry name" value="FGGY_C"/>
</dbReference>
<dbReference type="EC" id="2.7.1.17" evidence="6"/>
<dbReference type="Proteomes" id="UP001597191">
    <property type="component" value="Unassembled WGS sequence"/>
</dbReference>
<evidence type="ECO:0000313" key="7">
    <source>
        <dbReference type="Proteomes" id="UP001597191"/>
    </source>
</evidence>
<dbReference type="GO" id="GO:0004856">
    <property type="term" value="F:D-xylulokinase activity"/>
    <property type="evidence" value="ECO:0007669"/>
    <property type="project" value="UniProtKB-EC"/>
</dbReference>
<dbReference type="InterPro" id="IPR050406">
    <property type="entry name" value="FGGY_Carb_Kinase"/>
</dbReference>
<evidence type="ECO:0000313" key="6">
    <source>
        <dbReference type="EMBL" id="MFD1410266.1"/>
    </source>
</evidence>
<accession>A0ABW4BJ53</accession>
<evidence type="ECO:0000256" key="3">
    <source>
        <dbReference type="ARBA" id="ARBA00022777"/>
    </source>
</evidence>
<dbReference type="Pfam" id="PF02782">
    <property type="entry name" value="FGGY_C"/>
    <property type="match status" value="1"/>
</dbReference>
<dbReference type="Gene3D" id="3.30.420.40">
    <property type="match status" value="2"/>
</dbReference>
<evidence type="ECO:0000259" key="4">
    <source>
        <dbReference type="Pfam" id="PF00370"/>
    </source>
</evidence>
<organism evidence="6 7">
    <name type="scientific">Lapidilactobacillus gannanensis</name>
    <dbReference type="NCBI Taxonomy" id="2486002"/>
    <lineage>
        <taxon>Bacteria</taxon>
        <taxon>Bacillati</taxon>
        <taxon>Bacillota</taxon>
        <taxon>Bacilli</taxon>
        <taxon>Lactobacillales</taxon>
        <taxon>Lactobacillaceae</taxon>
        <taxon>Lapidilactobacillus</taxon>
    </lineage>
</organism>
<gene>
    <name evidence="6" type="ORF">ACFQ4R_01335</name>
</gene>
<dbReference type="InterPro" id="IPR043129">
    <property type="entry name" value="ATPase_NBD"/>
</dbReference>
<dbReference type="SUPFAM" id="SSF53067">
    <property type="entry name" value="Actin-like ATPase domain"/>
    <property type="match status" value="2"/>
</dbReference>
<dbReference type="CDD" id="cd07809">
    <property type="entry name" value="ASKHA_NBD_FGGY_BaXK-like"/>
    <property type="match status" value="1"/>
</dbReference>
<dbReference type="PANTHER" id="PTHR43095">
    <property type="entry name" value="SUGAR KINASE"/>
    <property type="match status" value="1"/>
</dbReference>
<feature type="domain" description="Carbohydrate kinase FGGY N-terminal" evidence="4">
    <location>
        <begin position="14"/>
        <end position="239"/>
    </location>
</feature>
<dbReference type="Pfam" id="PF00370">
    <property type="entry name" value="FGGY_N"/>
    <property type="match status" value="1"/>
</dbReference>
<evidence type="ECO:0000259" key="5">
    <source>
        <dbReference type="Pfam" id="PF02782"/>
    </source>
</evidence>
<sequence>MIDYKNELSNGQTTLGIELGSTRIKAVLIGSDFSTIAAGSYSWENQYVDGIWTYSLDQVWQGIQASYQELQQAVATKYQVKLQKIGAIGVSAMMHGYLAFDANDQLLVPFRTWRNNTTGEASEQLTKLFNFNIPQRWSIAHLYQAILNQEVHVKQVDFLTTLAGYVHWQLSGEKVLGIGDASGMFPIDEASHDYDQTKIEQFERYTNVLGYQFKLTHLLPKVLVAGTVAGHLTAAGAAKLDPSGDLQAGAVMAPPEGDAGTGMTATNSVKKRTGNISAGTSAFSMVVLDQPLHEVHRDIDLVTTPEGAPVAMVHTNNCTSDINAWISLFGEVAQALGQKVTPDQLYATLFATSTAGTADCGGLVNYAYLSGENITDVQAGRPLFVRTPNSQFNLANFIKTQLYSAFAPLKIGMDILTKEEQISTDVLIAQGGIFRTPIIAQQVLADALNTPIIVMKNAGEGGPWGMAVLAAYVLAKQPDEDLADYLDRCVFKQPASSTLAPQAAGVQGFDQFIARYQQGLAIVKSAQVLPDQK</sequence>
<feature type="domain" description="Carbohydrate kinase FGGY C-terminal" evidence="5">
    <location>
        <begin position="275"/>
        <end position="472"/>
    </location>
</feature>
<evidence type="ECO:0000256" key="1">
    <source>
        <dbReference type="ARBA" id="ARBA00009156"/>
    </source>
</evidence>
<keyword evidence="2 6" id="KW-0808">Transferase</keyword>
<comment type="caution">
    <text evidence="6">The sequence shown here is derived from an EMBL/GenBank/DDBJ whole genome shotgun (WGS) entry which is preliminary data.</text>
</comment>
<protein>
    <submittedName>
        <fullName evidence="6">Xylulokinase</fullName>
        <ecNumber evidence="6">2.7.1.17</ecNumber>
    </submittedName>
</protein>
<keyword evidence="3" id="KW-0418">Kinase</keyword>
<comment type="similarity">
    <text evidence="1">Belongs to the FGGY kinase family.</text>
</comment>
<name>A0ABW4BJ53_9LACO</name>
<proteinExistence type="inferred from homology"/>
<dbReference type="EMBL" id="JBHTOH010000014">
    <property type="protein sequence ID" value="MFD1410266.1"/>
    <property type="molecule type" value="Genomic_DNA"/>
</dbReference>
<dbReference type="PANTHER" id="PTHR43095:SF5">
    <property type="entry name" value="XYLULOSE KINASE"/>
    <property type="match status" value="1"/>
</dbReference>
<dbReference type="InterPro" id="IPR018484">
    <property type="entry name" value="FGGY_N"/>
</dbReference>
<dbReference type="RefSeq" id="WP_125646873.1">
    <property type="nucleotide sequence ID" value="NZ_JBHTOH010000014.1"/>
</dbReference>
<reference evidence="7" key="1">
    <citation type="journal article" date="2019" name="Int. J. Syst. Evol. Microbiol.">
        <title>The Global Catalogue of Microorganisms (GCM) 10K type strain sequencing project: providing services to taxonomists for standard genome sequencing and annotation.</title>
        <authorList>
            <consortium name="The Broad Institute Genomics Platform"/>
            <consortium name="The Broad Institute Genome Sequencing Center for Infectious Disease"/>
            <person name="Wu L."/>
            <person name="Ma J."/>
        </authorList>
    </citation>
    <scope>NUCLEOTIDE SEQUENCE [LARGE SCALE GENOMIC DNA]</scope>
    <source>
        <strain evidence="7">CCM 8937</strain>
    </source>
</reference>